<dbReference type="GO" id="GO:0003677">
    <property type="term" value="F:DNA binding"/>
    <property type="evidence" value="ECO:0007669"/>
    <property type="project" value="InterPro"/>
</dbReference>
<evidence type="ECO:0000313" key="3">
    <source>
        <dbReference type="EMBL" id="KKN78170.1"/>
    </source>
</evidence>
<organism evidence="3">
    <name type="scientific">marine sediment metagenome</name>
    <dbReference type="NCBI Taxonomy" id="412755"/>
    <lineage>
        <taxon>unclassified sequences</taxon>
        <taxon>metagenomes</taxon>
        <taxon>ecological metagenomes</taxon>
    </lineage>
</organism>
<dbReference type="AlphaFoldDB" id="A0A0F9TAA5"/>
<comment type="caution">
    <text evidence="3">The sequence shown here is derived from an EMBL/GenBank/DDBJ whole genome shotgun (WGS) entry which is preliminary data.</text>
</comment>
<dbReference type="InterPro" id="IPR037914">
    <property type="entry name" value="SpoVT-AbrB_sf"/>
</dbReference>
<dbReference type="SMART" id="SM00966">
    <property type="entry name" value="SpoVT_AbrB"/>
    <property type="match status" value="1"/>
</dbReference>
<feature type="region of interest" description="Disordered" evidence="1">
    <location>
        <begin position="69"/>
        <end position="92"/>
    </location>
</feature>
<dbReference type="PROSITE" id="PS51740">
    <property type="entry name" value="SPOVT_ABRB"/>
    <property type="match status" value="1"/>
</dbReference>
<evidence type="ECO:0000259" key="2">
    <source>
        <dbReference type="PROSITE" id="PS51740"/>
    </source>
</evidence>
<evidence type="ECO:0000256" key="1">
    <source>
        <dbReference type="SAM" id="MobiDB-lite"/>
    </source>
</evidence>
<name>A0A0F9TAA5_9ZZZZ</name>
<accession>A0A0F9TAA5</accession>
<feature type="compositionally biased region" description="Basic and acidic residues" evidence="1">
    <location>
        <begin position="69"/>
        <end position="78"/>
    </location>
</feature>
<sequence length="92" mass="10475">MPQVIDVRVAKNGRMVLPRAVRDVLGLTGEARITLTIEGDTVRMTPMRHGIRRARELYLAHRQSERTVENFLQSRRDEADQEDGSTKQEASS</sequence>
<dbReference type="SUPFAM" id="SSF89447">
    <property type="entry name" value="AbrB/MazE/MraZ-like"/>
    <property type="match status" value="1"/>
</dbReference>
<dbReference type="EMBL" id="LAZR01000267">
    <property type="protein sequence ID" value="KKN78170.1"/>
    <property type="molecule type" value="Genomic_DNA"/>
</dbReference>
<dbReference type="InterPro" id="IPR007159">
    <property type="entry name" value="SpoVT-AbrB_dom"/>
</dbReference>
<feature type="domain" description="SpoVT-AbrB" evidence="2">
    <location>
        <begin position="4"/>
        <end position="49"/>
    </location>
</feature>
<reference evidence="3" key="1">
    <citation type="journal article" date="2015" name="Nature">
        <title>Complex archaea that bridge the gap between prokaryotes and eukaryotes.</title>
        <authorList>
            <person name="Spang A."/>
            <person name="Saw J.H."/>
            <person name="Jorgensen S.L."/>
            <person name="Zaremba-Niedzwiedzka K."/>
            <person name="Martijn J."/>
            <person name="Lind A.E."/>
            <person name="van Eijk R."/>
            <person name="Schleper C."/>
            <person name="Guy L."/>
            <person name="Ettema T.J."/>
        </authorList>
    </citation>
    <scope>NUCLEOTIDE SEQUENCE</scope>
</reference>
<protein>
    <recommendedName>
        <fullName evidence="2">SpoVT-AbrB domain-containing protein</fullName>
    </recommendedName>
</protein>
<gene>
    <name evidence="3" type="ORF">LCGC14_0352710</name>
</gene>
<proteinExistence type="predicted"/>